<evidence type="ECO:0000256" key="3">
    <source>
        <dbReference type="ARBA" id="ARBA00023054"/>
    </source>
</evidence>
<organism evidence="6 7">
    <name type="scientific">Candidatus Uhrbacteria bacterium GW2011_GWF2_44_350</name>
    <dbReference type="NCBI Taxonomy" id="1619000"/>
    <lineage>
        <taxon>Bacteria</taxon>
        <taxon>Candidatus Uhriibacteriota</taxon>
    </lineage>
</organism>
<evidence type="ECO:0000313" key="6">
    <source>
        <dbReference type="EMBL" id="KKT71499.1"/>
    </source>
</evidence>
<dbReference type="PANTHER" id="PTHR32347:SF23">
    <property type="entry name" value="BLL5650 PROTEIN"/>
    <property type="match status" value="1"/>
</dbReference>
<dbReference type="SUPFAM" id="SSF111369">
    <property type="entry name" value="HlyD-like secretion proteins"/>
    <property type="match status" value="2"/>
</dbReference>
<dbReference type="Gene3D" id="2.40.420.20">
    <property type="match status" value="1"/>
</dbReference>
<dbReference type="InterPro" id="IPR058625">
    <property type="entry name" value="MdtA-like_BSH"/>
</dbReference>
<dbReference type="GO" id="GO:0022857">
    <property type="term" value="F:transmembrane transporter activity"/>
    <property type="evidence" value="ECO:0007669"/>
    <property type="project" value="InterPro"/>
</dbReference>
<evidence type="ECO:0000256" key="4">
    <source>
        <dbReference type="SAM" id="Coils"/>
    </source>
</evidence>
<dbReference type="InterPro" id="IPR006143">
    <property type="entry name" value="RND_pump_MFP"/>
</dbReference>
<dbReference type="InterPro" id="IPR050465">
    <property type="entry name" value="UPF0194_transport"/>
</dbReference>
<proteinExistence type="inferred from homology"/>
<comment type="similarity">
    <text evidence="2">Belongs to the membrane fusion protein (MFP) (TC 8.A.1) family.</text>
</comment>
<dbReference type="GO" id="GO:0030313">
    <property type="term" value="C:cell envelope"/>
    <property type="evidence" value="ECO:0007669"/>
    <property type="project" value="UniProtKB-SubCell"/>
</dbReference>
<dbReference type="PATRIC" id="fig|1619000.3.peg.303"/>
<dbReference type="NCBIfam" id="TIGR01730">
    <property type="entry name" value="RND_mfp"/>
    <property type="match status" value="1"/>
</dbReference>
<keyword evidence="3 4" id="KW-0175">Coiled coil</keyword>
<name>A0A0G1MHN1_9BACT</name>
<evidence type="ECO:0000259" key="5">
    <source>
        <dbReference type="Pfam" id="PF25917"/>
    </source>
</evidence>
<feature type="domain" description="Multidrug resistance protein MdtA-like barrel-sandwich hybrid" evidence="5">
    <location>
        <begin position="59"/>
        <end position="428"/>
    </location>
</feature>
<dbReference type="PANTHER" id="PTHR32347">
    <property type="entry name" value="EFFLUX SYSTEM COMPONENT YKNX-RELATED"/>
    <property type="match status" value="1"/>
</dbReference>
<comment type="caution">
    <text evidence="6">The sequence shown here is derived from an EMBL/GenBank/DDBJ whole genome shotgun (WGS) entry which is preliminary data.</text>
</comment>
<dbReference type="GO" id="GO:0016020">
    <property type="term" value="C:membrane"/>
    <property type="evidence" value="ECO:0007669"/>
    <property type="project" value="InterPro"/>
</dbReference>
<dbReference type="Gene3D" id="2.40.30.170">
    <property type="match status" value="1"/>
</dbReference>
<dbReference type="AlphaFoldDB" id="A0A0G1MHN1"/>
<comment type="subcellular location">
    <subcellularLocation>
        <location evidence="1">Cell envelope</location>
    </subcellularLocation>
</comment>
<reference evidence="6 7" key="1">
    <citation type="journal article" date="2015" name="Nature">
        <title>rRNA introns, odd ribosomes, and small enigmatic genomes across a large radiation of phyla.</title>
        <authorList>
            <person name="Brown C.T."/>
            <person name="Hug L.A."/>
            <person name="Thomas B.C."/>
            <person name="Sharon I."/>
            <person name="Castelle C.J."/>
            <person name="Singh A."/>
            <person name="Wilkins M.J."/>
            <person name="Williams K.H."/>
            <person name="Banfield J.F."/>
        </authorList>
    </citation>
    <scope>NUCLEOTIDE SEQUENCE [LARGE SCALE GENOMIC DNA]</scope>
</reference>
<accession>A0A0G1MHN1</accession>
<protein>
    <submittedName>
        <fullName evidence="6">Efflux transporter, RND family, MFP subunit</fullName>
    </submittedName>
</protein>
<evidence type="ECO:0000256" key="2">
    <source>
        <dbReference type="ARBA" id="ARBA00009477"/>
    </source>
</evidence>
<dbReference type="Pfam" id="PF25917">
    <property type="entry name" value="BSH_RND"/>
    <property type="match status" value="1"/>
</dbReference>
<evidence type="ECO:0000256" key="1">
    <source>
        <dbReference type="ARBA" id="ARBA00004196"/>
    </source>
</evidence>
<dbReference type="Proteomes" id="UP000034154">
    <property type="component" value="Unassembled WGS sequence"/>
</dbReference>
<gene>
    <name evidence="6" type="ORF">UW63_C0015G0002</name>
</gene>
<feature type="coiled-coil region" evidence="4">
    <location>
        <begin position="300"/>
        <end position="345"/>
    </location>
</feature>
<dbReference type="EMBL" id="LCJB01000015">
    <property type="protein sequence ID" value="KKT71499.1"/>
    <property type="molecule type" value="Genomic_DNA"/>
</dbReference>
<sequence>MVAVAIGAFFLFRKPVQQEIVTAQVEVGTLVQTVDANGVLESLDKVDLAFGTSGTAGVILVEVGDDVHAGDLLATLDLAKLEADRASVWQTVEIARANLSQKLAGSTSEAVAVAEAALASAQASLTSTEATTAAAVTEAEVILNSTEEDLENVKLDNAEDLVGAYADLFQELRDAAITVRSALSEADEVLGIDNTMANDDFQDVLGANDWQSLNSAKNAYNIAKKSRDAAEDAVYALSPSSTNSTVEAAEGLVKTALNDTALVLLYVRRTLDGTNIDTADFSSADLATLEAAIDTTRNGVQTVEEALLAVRQTIDQLEITNASELTTAENLVKKYQAALASAEASATYSVAVKQSALAEAEAGLNQVMALPRPVDLAALEAAVSQAEANYGEVQTRFVNAQIFTPIAGKVTKIDFERGEQVVANTPVLTVQTTTSQFQIAANISETDISKIALNNPVEITFDAFGGDQKFTGLVGKIDPAEKVIEGVVYYKVTVYLEDSVESINWKTGMTANLSILTVQKDDVLRVPQRAVLEHSGGGKYVRLPDGNDFVEQDVKVGSRGDDGWTEVFSGLTEGQTVITSIR</sequence>
<dbReference type="Gene3D" id="2.40.50.100">
    <property type="match status" value="1"/>
</dbReference>
<evidence type="ECO:0000313" key="7">
    <source>
        <dbReference type="Proteomes" id="UP000034154"/>
    </source>
</evidence>